<dbReference type="AlphaFoldDB" id="A0A5C8NUF8"/>
<sequence>MPRVLLVPGALEDLERIQDFLGEHPPERAAEALEVILDALSILERHPAIGWPVDGTLRELVISFGATGYVALYRVRPSGMVEVRAVRPQREAGYG</sequence>
<reference evidence="2 3" key="1">
    <citation type="submission" date="2019-06" db="EMBL/GenBank/DDBJ databases">
        <title>Quisquiliibacterium sp. nov., isolated from a maize field.</title>
        <authorList>
            <person name="Lin S.-Y."/>
            <person name="Tsai C.-F."/>
            <person name="Young C.-C."/>
        </authorList>
    </citation>
    <scope>NUCLEOTIDE SEQUENCE [LARGE SCALE GENOMIC DNA]</scope>
    <source>
        <strain evidence="2 3">CC-CFT501</strain>
    </source>
</reference>
<organism evidence="2 3">
    <name type="scientific">Zeimonas arvi</name>
    <dbReference type="NCBI Taxonomy" id="2498847"/>
    <lineage>
        <taxon>Bacteria</taxon>
        <taxon>Pseudomonadati</taxon>
        <taxon>Pseudomonadota</taxon>
        <taxon>Betaproteobacteria</taxon>
        <taxon>Burkholderiales</taxon>
        <taxon>Burkholderiaceae</taxon>
        <taxon>Zeimonas</taxon>
    </lineage>
</organism>
<accession>A0A5C8NUF8</accession>
<dbReference type="RefSeq" id="WP_147704991.1">
    <property type="nucleotide sequence ID" value="NZ_VDUY01000005.1"/>
</dbReference>
<evidence type="ECO:0000256" key="1">
    <source>
        <dbReference type="ARBA" id="ARBA00022649"/>
    </source>
</evidence>
<protein>
    <submittedName>
        <fullName evidence="2">Type II toxin-antitoxin system RelE/ParE family toxin</fullName>
    </submittedName>
</protein>
<gene>
    <name evidence="2" type="ORF">FHP08_13455</name>
</gene>
<name>A0A5C8NUF8_9BURK</name>
<dbReference type="InterPro" id="IPR035093">
    <property type="entry name" value="RelE/ParE_toxin_dom_sf"/>
</dbReference>
<comment type="caution">
    <text evidence="2">The sequence shown here is derived from an EMBL/GenBank/DDBJ whole genome shotgun (WGS) entry which is preliminary data.</text>
</comment>
<proteinExistence type="predicted"/>
<dbReference type="OrthoDB" id="121597at2"/>
<dbReference type="Proteomes" id="UP000321548">
    <property type="component" value="Unassembled WGS sequence"/>
</dbReference>
<dbReference type="InterPro" id="IPR007712">
    <property type="entry name" value="RelE/ParE_toxin"/>
</dbReference>
<dbReference type="EMBL" id="VDUY01000005">
    <property type="protein sequence ID" value="TXL64742.1"/>
    <property type="molecule type" value="Genomic_DNA"/>
</dbReference>
<evidence type="ECO:0000313" key="3">
    <source>
        <dbReference type="Proteomes" id="UP000321548"/>
    </source>
</evidence>
<dbReference type="Pfam" id="PF05016">
    <property type="entry name" value="ParE_toxin"/>
    <property type="match status" value="1"/>
</dbReference>
<evidence type="ECO:0000313" key="2">
    <source>
        <dbReference type="EMBL" id="TXL64742.1"/>
    </source>
</evidence>
<keyword evidence="3" id="KW-1185">Reference proteome</keyword>
<dbReference type="Gene3D" id="3.30.2310.20">
    <property type="entry name" value="RelE-like"/>
    <property type="match status" value="1"/>
</dbReference>
<keyword evidence="1" id="KW-1277">Toxin-antitoxin system</keyword>